<sequence length="160" mass="17242">MTHQGQPHTGSTDRRALSRATLFTLVLVGLGLLSGCATSKDELMPTSGMSMQELWKEGSRQSAGGRAGNQAVLEARGALRRPIGDGEATAEQTRYTRDAANEIYSQFSRLPNPDLVMFIYPHLAGGESVPVPGYSTIFPLHTKPQYAMPGEGARPVGRTR</sequence>
<evidence type="ECO:0000313" key="5">
    <source>
        <dbReference type="Proteomes" id="UP000321726"/>
    </source>
</evidence>
<organism evidence="3 4">
    <name type="scientific">Halomonas cupida</name>
    <dbReference type="NCBI Taxonomy" id="44933"/>
    <lineage>
        <taxon>Bacteria</taxon>
        <taxon>Pseudomonadati</taxon>
        <taxon>Pseudomonadota</taxon>
        <taxon>Gammaproteobacteria</taxon>
        <taxon>Oceanospirillales</taxon>
        <taxon>Halomonadaceae</taxon>
        <taxon>Halomonas</taxon>
    </lineage>
</organism>
<reference evidence="3 4" key="1">
    <citation type="submission" date="2016-11" db="EMBL/GenBank/DDBJ databases">
        <authorList>
            <person name="Jaros S."/>
            <person name="Januszkiewicz K."/>
            <person name="Wedrychowicz H."/>
        </authorList>
    </citation>
    <scope>NUCLEOTIDE SEQUENCE [LARGE SCALE GENOMIC DNA]</scope>
    <source>
        <strain evidence="3 4">DSM 4740</strain>
    </source>
</reference>
<name>A0A1M7DHQ3_9GAMM</name>
<dbReference type="Proteomes" id="UP000321726">
    <property type="component" value="Unassembled WGS sequence"/>
</dbReference>
<dbReference type="Proteomes" id="UP000184123">
    <property type="component" value="Unassembled WGS sequence"/>
</dbReference>
<evidence type="ECO:0000256" key="1">
    <source>
        <dbReference type="SAM" id="Phobius"/>
    </source>
</evidence>
<evidence type="ECO:0000313" key="4">
    <source>
        <dbReference type="Proteomes" id="UP000184123"/>
    </source>
</evidence>
<dbReference type="EMBL" id="FRCA01000003">
    <property type="protein sequence ID" value="SHL78990.1"/>
    <property type="molecule type" value="Genomic_DNA"/>
</dbReference>
<feature type="transmembrane region" description="Helical" evidence="1">
    <location>
        <begin position="20"/>
        <end position="39"/>
    </location>
</feature>
<accession>A0A1M7DHQ3</accession>
<protein>
    <submittedName>
        <fullName evidence="2">Conjugal transfer protein</fullName>
    </submittedName>
    <submittedName>
        <fullName evidence="3">Conjugative transfer region lipoprotein, TIGR03751 family</fullName>
    </submittedName>
</protein>
<dbReference type="EMBL" id="BJXU01000034">
    <property type="protein sequence ID" value="GEN23115.1"/>
    <property type="molecule type" value="Genomic_DNA"/>
</dbReference>
<evidence type="ECO:0000313" key="3">
    <source>
        <dbReference type="EMBL" id="SHL78990.1"/>
    </source>
</evidence>
<keyword evidence="1" id="KW-0472">Membrane</keyword>
<dbReference type="NCBIfam" id="TIGR03751">
    <property type="entry name" value="conj_TIGR03751"/>
    <property type="match status" value="1"/>
</dbReference>
<dbReference type="InterPro" id="IPR022262">
    <property type="entry name" value="Lipoprot_put"/>
</dbReference>
<keyword evidence="1" id="KW-1133">Transmembrane helix</keyword>
<dbReference type="STRING" id="44933.SAMN05660971_01342"/>
<dbReference type="AlphaFoldDB" id="A0A1M7DHQ3"/>
<proteinExistence type="predicted"/>
<keyword evidence="5" id="KW-1185">Reference proteome</keyword>
<keyword evidence="3" id="KW-0449">Lipoprotein</keyword>
<reference evidence="2 5" key="2">
    <citation type="submission" date="2019-07" db="EMBL/GenBank/DDBJ databases">
        <title>Whole genome shotgun sequence of Halomonas cupida NBRC 102219.</title>
        <authorList>
            <person name="Hosoyama A."/>
            <person name="Uohara A."/>
            <person name="Ohji S."/>
            <person name="Ichikawa N."/>
        </authorList>
    </citation>
    <scope>NUCLEOTIDE SEQUENCE [LARGE SCALE GENOMIC DNA]</scope>
    <source>
        <strain evidence="2 5">NBRC 102219</strain>
    </source>
</reference>
<keyword evidence="1" id="KW-0812">Transmembrane</keyword>
<gene>
    <name evidence="2" type="ORF">HCU01_10640</name>
    <name evidence="3" type="ORF">SAMN05660971_01342</name>
</gene>
<dbReference type="RefSeq" id="WP_084541787.1">
    <property type="nucleotide sequence ID" value="NZ_BJXU01000034.1"/>
</dbReference>
<evidence type="ECO:0000313" key="2">
    <source>
        <dbReference type="EMBL" id="GEN23115.1"/>
    </source>
</evidence>
<dbReference type="OrthoDB" id="8863314at2"/>